<dbReference type="InterPro" id="IPR006143">
    <property type="entry name" value="RND_pump_MFP"/>
</dbReference>
<keyword evidence="8" id="KW-1185">Reference proteome</keyword>
<evidence type="ECO:0000256" key="2">
    <source>
        <dbReference type="ARBA" id="ARBA00009477"/>
    </source>
</evidence>
<evidence type="ECO:0000313" key="8">
    <source>
        <dbReference type="Proteomes" id="UP000244168"/>
    </source>
</evidence>
<dbReference type="PANTHER" id="PTHR30469">
    <property type="entry name" value="MULTIDRUG RESISTANCE PROTEIN MDTA"/>
    <property type="match status" value="1"/>
</dbReference>
<dbReference type="Gene3D" id="2.40.420.20">
    <property type="match status" value="1"/>
</dbReference>
<reference evidence="7 8" key="1">
    <citation type="submission" date="2018-04" db="EMBL/GenBank/DDBJ databases">
        <title>Genomic Encyclopedia of Archaeal and Bacterial Type Strains, Phase II (KMG-II): from individual species to whole genera.</title>
        <authorList>
            <person name="Goeker M."/>
        </authorList>
    </citation>
    <scope>NUCLEOTIDE SEQUENCE [LARGE SCALE GENOMIC DNA]</scope>
    <source>
        <strain evidence="7 8">DSM 26809</strain>
    </source>
</reference>
<evidence type="ECO:0000256" key="3">
    <source>
        <dbReference type="ARBA" id="ARBA00022448"/>
    </source>
</evidence>
<dbReference type="GO" id="GO:1990281">
    <property type="term" value="C:efflux pump complex"/>
    <property type="evidence" value="ECO:0007669"/>
    <property type="project" value="TreeGrafter"/>
</dbReference>
<proteinExistence type="inferred from homology"/>
<evidence type="ECO:0000259" key="5">
    <source>
        <dbReference type="Pfam" id="PF25954"/>
    </source>
</evidence>
<evidence type="ECO:0000313" key="7">
    <source>
        <dbReference type="EMBL" id="PTQ99627.1"/>
    </source>
</evidence>
<dbReference type="Gene3D" id="2.40.50.100">
    <property type="match status" value="1"/>
</dbReference>
<feature type="domain" description="CusB-like beta-barrel" evidence="5">
    <location>
        <begin position="210"/>
        <end position="281"/>
    </location>
</feature>
<dbReference type="EMBL" id="QAOQ01000002">
    <property type="protein sequence ID" value="PTQ99627.1"/>
    <property type="molecule type" value="Genomic_DNA"/>
</dbReference>
<dbReference type="OrthoDB" id="9806939at2"/>
<dbReference type="InterPro" id="IPR058627">
    <property type="entry name" value="MdtA-like_C"/>
</dbReference>
<organism evidence="7 8">
    <name type="scientific">Mucilaginibacter yixingensis</name>
    <dbReference type="NCBI Taxonomy" id="1295612"/>
    <lineage>
        <taxon>Bacteria</taxon>
        <taxon>Pseudomonadati</taxon>
        <taxon>Bacteroidota</taxon>
        <taxon>Sphingobacteriia</taxon>
        <taxon>Sphingobacteriales</taxon>
        <taxon>Sphingobacteriaceae</taxon>
        <taxon>Mucilaginibacter</taxon>
    </lineage>
</organism>
<dbReference type="Gene3D" id="2.40.30.170">
    <property type="match status" value="1"/>
</dbReference>
<protein>
    <submittedName>
        <fullName evidence="7">Membrane fusion protein (Multidrug efflux system)</fullName>
    </submittedName>
</protein>
<keyword evidence="3" id="KW-0813">Transport</keyword>
<accession>A0A2T5JCW8</accession>
<gene>
    <name evidence="7" type="ORF">C8P68_102454</name>
</gene>
<comment type="subcellular location">
    <subcellularLocation>
        <location evidence="1">Cell envelope</location>
    </subcellularLocation>
</comment>
<evidence type="ECO:0000256" key="1">
    <source>
        <dbReference type="ARBA" id="ARBA00004196"/>
    </source>
</evidence>
<dbReference type="AlphaFoldDB" id="A0A2T5JCW8"/>
<dbReference type="GO" id="GO:0015562">
    <property type="term" value="F:efflux transmembrane transporter activity"/>
    <property type="evidence" value="ECO:0007669"/>
    <property type="project" value="TreeGrafter"/>
</dbReference>
<dbReference type="Pfam" id="PF25954">
    <property type="entry name" value="Beta-barrel_RND_2"/>
    <property type="match status" value="1"/>
</dbReference>
<dbReference type="RefSeq" id="WP_107827547.1">
    <property type="nucleotide sequence ID" value="NZ_CP160205.1"/>
</dbReference>
<evidence type="ECO:0000259" key="4">
    <source>
        <dbReference type="Pfam" id="PF25917"/>
    </source>
</evidence>
<dbReference type="SUPFAM" id="SSF111369">
    <property type="entry name" value="HlyD-like secretion proteins"/>
    <property type="match status" value="1"/>
</dbReference>
<dbReference type="Gene3D" id="1.10.287.470">
    <property type="entry name" value="Helix hairpin bin"/>
    <property type="match status" value="1"/>
</dbReference>
<dbReference type="Pfam" id="PF25917">
    <property type="entry name" value="BSH_RND"/>
    <property type="match status" value="1"/>
</dbReference>
<feature type="domain" description="Multidrug resistance protein MdtA-like C-terminal permuted SH3" evidence="6">
    <location>
        <begin position="289"/>
        <end position="345"/>
    </location>
</feature>
<comment type="similarity">
    <text evidence="2">Belongs to the membrane fusion protein (MFP) (TC 8.A.1) family.</text>
</comment>
<comment type="caution">
    <text evidence="7">The sequence shown here is derived from an EMBL/GenBank/DDBJ whole genome shotgun (WGS) entry which is preliminary data.</text>
</comment>
<dbReference type="Pfam" id="PF25967">
    <property type="entry name" value="RND-MFP_C"/>
    <property type="match status" value="1"/>
</dbReference>
<dbReference type="NCBIfam" id="TIGR01730">
    <property type="entry name" value="RND_mfp"/>
    <property type="match status" value="1"/>
</dbReference>
<sequence length="361" mass="39081">MKTRYIAFTVIGLIVAFLLYNKLWGAKAKESAAIAAKSGKGKGGKKTGPVSVNIMVVKDTAVNNNIDITGSIDANERVNLISETAGNITGIYFNEGSSVKKGQLLVKVYNLDLVASLKQTQYQVSLAKENEYRNRILLEKEAISKQEYDTSLTSLNSLQAQAELIKAQIAKTEIRAPFSGTIGLRNVSPGGYLSPSTSIATLVNIDPAKVTFSVPERYLPLIKPGSKVKFTIASSRDNFEATVYALEPAIDVTSRSITVRAKAPNPKNLLTAGAFAKINLTLDQIPKTIMVPTECVTPDLKSSKVWLLKKGIATPAYVTTDMRTDTKLQVVSGLKPGDSLVVSAIIQMRPKIHLKVNKVIK</sequence>
<name>A0A2T5JCW8_9SPHI</name>
<evidence type="ECO:0000259" key="6">
    <source>
        <dbReference type="Pfam" id="PF25967"/>
    </source>
</evidence>
<dbReference type="InterPro" id="IPR058792">
    <property type="entry name" value="Beta-barrel_RND_2"/>
</dbReference>
<dbReference type="Proteomes" id="UP000244168">
    <property type="component" value="Unassembled WGS sequence"/>
</dbReference>
<feature type="domain" description="Multidrug resistance protein MdtA-like barrel-sandwich hybrid" evidence="4">
    <location>
        <begin position="78"/>
        <end position="198"/>
    </location>
</feature>
<dbReference type="PANTHER" id="PTHR30469:SF36">
    <property type="entry name" value="BLL3903 PROTEIN"/>
    <property type="match status" value="1"/>
</dbReference>
<dbReference type="InterPro" id="IPR058625">
    <property type="entry name" value="MdtA-like_BSH"/>
</dbReference>